<accession>A0A7X6MEN3</accession>
<name>A0A7X6MEN3_9ACTN</name>
<feature type="compositionally biased region" description="Basic and acidic residues" evidence="1">
    <location>
        <begin position="480"/>
        <end position="498"/>
    </location>
</feature>
<feature type="compositionally biased region" description="Gly residues" evidence="1">
    <location>
        <begin position="564"/>
        <end position="577"/>
    </location>
</feature>
<keyword evidence="3" id="KW-1185">Reference proteome</keyword>
<feature type="compositionally biased region" description="Basic and acidic residues" evidence="1">
    <location>
        <begin position="506"/>
        <end position="519"/>
    </location>
</feature>
<gene>
    <name evidence="2" type="ORF">HGB44_18760</name>
</gene>
<feature type="region of interest" description="Disordered" evidence="1">
    <location>
        <begin position="375"/>
        <end position="519"/>
    </location>
</feature>
<reference evidence="2 3" key="1">
    <citation type="submission" date="2020-04" db="EMBL/GenBank/DDBJ databases">
        <title>MicrobeNet Type strains.</title>
        <authorList>
            <person name="Nicholson A.C."/>
        </authorList>
    </citation>
    <scope>NUCLEOTIDE SEQUENCE [LARGE SCALE GENOMIC DNA]</scope>
    <source>
        <strain evidence="2 3">ATCC 23612</strain>
    </source>
</reference>
<dbReference type="RefSeq" id="WP_061081807.1">
    <property type="nucleotide sequence ID" value="NZ_JAAXPG010000017.1"/>
</dbReference>
<evidence type="ECO:0000256" key="1">
    <source>
        <dbReference type="SAM" id="MobiDB-lite"/>
    </source>
</evidence>
<feature type="region of interest" description="Disordered" evidence="1">
    <location>
        <begin position="536"/>
        <end position="675"/>
    </location>
</feature>
<evidence type="ECO:0000313" key="3">
    <source>
        <dbReference type="Proteomes" id="UP000553209"/>
    </source>
</evidence>
<feature type="compositionally biased region" description="Basic and acidic residues" evidence="1">
    <location>
        <begin position="628"/>
        <end position="638"/>
    </location>
</feature>
<organism evidence="2 3">
    <name type="scientific">Nocardiopsis alborubida</name>
    <dbReference type="NCBI Taxonomy" id="146802"/>
    <lineage>
        <taxon>Bacteria</taxon>
        <taxon>Bacillati</taxon>
        <taxon>Actinomycetota</taxon>
        <taxon>Actinomycetes</taxon>
        <taxon>Streptosporangiales</taxon>
        <taxon>Nocardiopsidaceae</taxon>
        <taxon>Nocardiopsis</taxon>
    </lineage>
</organism>
<feature type="region of interest" description="Disordered" evidence="1">
    <location>
        <begin position="910"/>
        <end position="932"/>
    </location>
</feature>
<dbReference type="AlphaFoldDB" id="A0A7X6MEN3"/>
<dbReference type="Proteomes" id="UP000553209">
    <property type="component" value="Unassembled WGS sequence"/>
</dbReference>
<feature type="compositionally biased region" description="Basic and acidic residues" evidence="1">
    <location>
        <begin position="650"/>
        <end position="675"/>
    </location>
</feature>
<feature type="compositionally biased region" description="Basic and acidic residues" evidence="1">
    <location>
        <begin position="910"/>
        <end position="927"/>
    </location>
</feature>
<protein>
    <submittedName>
        <fullName evidence="2">Uncharacterized protein</fullName>
    </submittedName>
</protein>
<dbReference type="EMBL" id="JAAXPG010000017">
    <property type="protein sequence ID" value="NKY99689.1"/>
    <property type="molecule type" value="Genomic_DNA"/>
</dbReference>
<sequence>MSDGLIDPDAIPLPISLTNLVMLESAADSLKEDGESIAGRAHDIRSSWSGLQGLYQAPEAETLFAVLDPVPDDGESVESDLSAVSGALNSFAERARELRSEMVALKTRAHVFLAGIEGDDDWDEGGPLGGENPKVAEHNELLNEVTRIQTDYMEAERDCANAITALFGGPVFVPVNADGSDQPSGNEIGYGLSEPPVDMPADWGSPQGTDHHWYVDVTHSFGDWTTGAAVDLAGATGLHYEGQWGVPVIFGPLAANPWTNPQGTANAQNYGQDTFMGLMYLSGFYTGEAPPRIEAERELFRGSFAWELDGWTVPSSTGEWWDNAGPYWTEVVEGVLRLDEWEERPGYAITQIALDAGAGAGALKALRELNSIGGGGPDAGGVDANLMDGTPEFGGRAPEGAPSPEGIGDTAHRSGESDALGSMDSTLDRLAEYQNGSPTGPPAHSPDPAGTPVTPRETPEPSVTASPESDSASEADGTEAAERDGASRSDDTPAREGAESGAPEPTTREEYEALVRAEMVRDDPELREILEDIRLDLPERADAVDPDAPWTTSAVREPEMAMAGTGGGGNGGGGGGPVDAPTSGSGHTHVDTPGTGSHSDPTEPPAHFAGGLDLSGSGHGDPPVSLPDDSHAPRDSRNGRSAPDTAPEFQRTEKITPNHELSHNGEKRFAGGLEDRLTPNTKYEITEAGNRPATIIFTDENGEICYVVTKPGPEGEGNPELTDPRPNATYKIDQYTYKTDHLGRTISVEGELTRGYQGRNNDQTLIGYNGQDYYRQASEDPESAFANHPDREEILENFNGFKDVRYNGAHIIGGGEYGGAGERINVIPVKENINQARSATPTIKDSFRRLELAWKYMIDRDWNRLMGIGRSAEGWETQVQDWKRRIESSPEDAKIYVKFDIKYDDDMSPVDYRREDHGEKNPKRYDRTINPPPTRVNVSWSLNGISQESIRYVNTPGHR</sequence>
<comment type="caution">
    <text evidence="2">The sequence shown here is derived from an EMBL/GenBank/DDBJ whole genome shotgun (WGS) entry which is preliminary data.</text>
</comment>
<proteinExistence type="predicted"/>
<evidence type="ECO:0000313" key="2">
    <source>
        <dbReference type="EMBL" id="NKY99689.1"/>
    </source>
</evidence>